<gene>
    <name evidence="1" type="ORF">VHEMI00948</name>
</gene>
<name>A0A0A1SKM8_9HYPO</name>
<proteinExistence type="predicted"/>
<reference evidence="1 2" key="1">
    <citation type="journal article" date="2015" name="Genome Announc.">
        <title>Draft Genome Sequence and Gene Annotation of the Entomopathogenic Fungus Verticillium hemipterigenum.</title>
        <authorList>
            <person name="Horn F."/>
            <person name="Habel A."/>
            <person name="Scharf D.H."/>
            <person name="Dworschak J."/>
            <person name="Brakhage A.A."/>
            <person name="Guthke R."/>
            <person name="Hertweck C."/>
            <person name="Linde J."/>
        </authorList>
    </citation>
    <scope>NUCLEOTIDE SEQUENCE [LARGE SCALE GENOMIC DNA]</scope>
</reference>
<dbReference type="AlphaFoldDB" id="A0A0A1SKM8"/>
<organism evidence="1 2">
    <name type="scientific">[Torrubiella] hemipterigena</name>
    <dbReference type="NCBI Taxonomy" id="1531966"/>
    <lineage>
        <taxon>Eukaryota</taxon>
        <taxon>Fungi</taxon>
        <taxon>Dikarya</taxon>
        <taxon>Ascomycota</taxon>
        <taxon>Pezizomycotina</taxon>
        <taxon>Sordariomycetes</taxon>
        <taxon>Hypocreomycetidae</taxon>
        <taxon>Hypocreales</taxon>
        <taxon>Clavicipitaceae</taxon>
        <taxon>Clavicipitaceae incertae sedis</taxon>
        <taxon>'Torrubiella' clade</taxon>
    </lineage>
</organism>
<keyword evidence="2" id="KW-1185">Reference proteome</keyword>
<dbReference type="STRING" id="1531966.A0A0A1SKM8"/>
<sequence length="346" mass="39886">MALLMLPQEVILHIMECLGSDYLRQDINRLFISKKWFQAAQFTMLQHLTVTSTLLRTLVAASEQGKVALDLEKHLQSMYLSFNGMNKAPLPRKRRKLSHCSIGDGLQHEENHSDEPMDDYLWTYTFNERIIRLRGILERCEKFKTLRIEAREEQPNLPRDMHNRPYLVGSALLSLLDLAALQNLTLDLHGSDVIEDVYYRERVHFCTNIRRLFSRLKSFECRMSTICPDLLSAGTSSEKLQLEVVIVNLCIGTAHSPKIPYRYPTRCNAGRQRSFGQLRNDMEMQAELLCDSMRQPRIVRVISHEAATLQHQTFDAVTKKLYEFDPSGPWSGQGKLIEDESSGVDE</sequence>
<dbReference type="EMBL" id="CDHN01000001">
    <property type="protein sequence ID" value="CEJ80783.1"/>
    <property type="molecule type" value="Genomic_DNA"/>
</dbReference>
<protein>
    <recommendedName>
        <fullName evidence="3">F-box domain-containing protein</fullName>
    </recommendedName>
</protein>
<dbReference type="Proteomes" id="UP000039046">
    <property type="component" value="Unassembled WGS sequence"/>
</dbReference>
<evidence type="ECO:0000313" key="1">
    <source>
        <dbReference type="EMBL" id="CEJ80783.1"/>
    </source>
</evidence>
<accession>A0A0A1SKM8</accession>
<dbReference type="HOGENOM" id="CLU_045152_0_0_1"/>
<evidence type="ECO:0008006" key="3">
    <source>
        <dbReference type="Google" id="ProtNLM"/>
    </source>
</evidence>
<dbReference type="OrthoDB" id="3637487at2759"/>
<evidence type="ECO:0000313" key="2">
    <source>
        <dbReference type="Proteomes" id="UP000039046"/>
    </source>
</evidence>